<reference evidence="2 3" key="1">
    <citation type="submission" date="2018-11" db="EMBL/GenBank/DDBJ databases">
        <authorList>
            <person name="Jang G.I."/>
            <person name="Hwang C.Y."/>
        </authorList>
    </citation>
    <scope>NUCLEOTIDE SEQUENCE [LARGE SCALE GENOMIC DNA]</scope>
    <source>
        <strain evidence="2 3">SSM26</strain>
    </source>
</reference>
<protein>
    <submittedName>
        <fullName evidence="2">Type IV pilus modification protein PilV</fullName>
    </submittedName>
</protein>
<evidence type="ECO:0000259" key="1">
    <source>
        <dbReference type="Pfam" id="PF22150"/>
    </source>
</evidence>
<gene>
    <name evidence="2" type="primary">pilV</name>
    <name evidence="2" type="ORF">EF096_14140</name>
</gene>
<dbReference type="NCBIfam" id="TIGR02523">
    <property type="entry name" value="type_IV_pilV"/>
    <property type="match status" value="1"/>
</dbReference>
<evidence type="ECO:0000313" key="3">
    <source>
        <dbReference type="Proteomes" id="UP000275199"/>
    </source>
</evidence>
<dbReference type="Proteomes" id="UP000275199">
    <property type="component" value="Unassembled WGS sequence"/>
</dbReference>
<dbReference type="InterPro" id="IPR013362">
    <property type="entry name" value="Pilus_4_PilV"/>
</dbReference>
<dbReference type="Pfam" id="PF22150">
    <property type="entry name" value="Tt1218-like"/>
    <property type="match status" value="1"/>
</dbReference>
<name>A0ABX9XFM6_9PSED</name>
<feature type="domain" description="Type IV pilin Tt1218-like" evidence="1">
    <location>
        <begin position="35"/>
        <end position="91"/>
    </location>
</feature>
<evidence type="ECO:0000313" key="2">
    <source>
        <dbReference type="EMBL" id="ROZ82875.1"/>
    </source>
</evidence>
<dbReference type="RefSeq" id="WP_123890443.1">
    <property type="nucleotide sequence ID" value="NZ_RKKU01000019.1"/>
</dbReference>
<keyword evidence="3" id="KW-1185">Reference proteome</keyword>
<organism evidence="2 3">
    <name type="scientific">Pseudomonas neustonica</name>
    <dbReference type="NCBI Taxonomy" id="2487346"/>
    <lineage>
        <taxon>Bacteria</taxon>
        <taxon>Pseudomonadati</taxon>
        <taxon>Pseudomonadota</taxon>
        <taxon>Gammaproteobacteria</taxon>
        <taxon>Pseudomonadales</taxon>
        <taxon>Pseudomonadaceae</taxon>
        <taxon>Pseudomonas</taxon>
    </lineage>
</organism>
<sequence>MRIVSMRSSQIGIGMIEVLIAVLVLAVGALGFAGVQLVAMQKSEDANYRSAAMLIAQDAVERIQANSAKIDDYRRSGAIATPANAPSQTCGAGCDVSGLDLSQLAWSASQTLPNGQIKIDDCDFNGLTCVVLNWGERDGAANSIDACTSADGVNLAEGSNCLVMEFIR</sequence>
<comment type="caution">
    <text evidence="2">The sequence shown here is derived from an EMBL/GenBank/DDBJ whole genome shotgun (WGS) entry which is preliminary data.</text>
</comment>
<dbReference type="InterPro" id="IPR054402">
    <property type="entry name" value="Tt1218-like_dom"/>
</dbReference>
<proteinExistence type="predicted"/>
<accession>A0ABX9XFM6</accession>
<dbReference type="EMBL" id="RKKU01000019">
    <property type="protein sequence ID" value="ROZ82875.1"/>
    <property type="molecule type" value="Genomic_DNA"/>
</dbReference>